<dbReference type="PANTHER" id="PTHR11733:SF240">
    <property type="entry name" value="GH14155P-RELATED"/>
    <property type="match status" value="1"/>
</dbReference>
<dbReference type="InterPro" id="IPR018497">
    <property type="entry name" value="Peptidase_M13_C"/>
</dbReference>
<dbReference type="InterPro" id="IPR000718">
    <property type="entry name" value="Peptidase_M13"/>
</dbReference>
<protein>
    <recommendedName>
        <fullName evidence="1">Peptidase M13 C-terminal domain-containing protein</fullName>
    </recommendedName>
</protein>
<dbReference type="PANTHER" id="PTHR11733">
    <property type="entry name" value="ZINC METALLOPROTEASE FAMILY M13 NEPRILYSIN-RELATED"/>
    <property type="match status" value="1"/>
</dbReference>
<comment type="caution">
    <text evidence="2">The sequence shown here is derived from an EMBL/GenBank/DDBJ whole genome shotgun (WGS) entry which is preliminary data.</text>
</comment>
<dbReference type="GO" id="GO:0004222">
    <property type="term" value="F:metalloendopeptidase activity"/>
    <property type="evidence" value="ECO:0007669"/>
    <property type="project" value="InterPro"/>
</dbReference>
<reference evidence="3" key="1">
    <citation type="submission" date="2022-10" db="EMBL/GenBank/DDBJ databases">
        <title>Genome assembly of Pristionchus species.</title>
        <authorList>
            <person name="Yoshida K."/>
            <person name="Sommer R.J."/>
        </authorList>
    </citation>
    <scope>NUCLEOTIDE SEQUENCE [LARGE SCALE GENOMIC DNA]</scope>
    <source>
        <strain evidence="3">RS5460</strain>
    </source>
</reference>
<feature type="domain" description="Peptidase M13 C-terminal" evidence="1">
    <location>
        <begin position="4"/>
        <end position="118"/>
    </location>
</feature>
<keyword evidence="3" id="KW-1185">Reference proteome</keyword>
<dbReference type="PROSITE" id="PS51885">
    <property type="entry name" value="NEPRILYSIN"/>
    <property type="match status" value="1"/>
</dbReference>
<feature type="non-terminal residue" evidence="2">
    <location>
        <position position="1"/>
    </location>
</feature>
<evidence type="ECO:0000259" key="1">
    <source>
        <dbReference type="Pfam" id="PF01431"/>
    </source>
</evidence>
<dbReference type="Pfam" id="PF01431">
    <property type="entry name" value="Peptidase_M13"/>
    <property type="match status" value="1"/>
</dbReference>
<dbReference type="Gene3D" id="3.40.390.10">
    <property type="entry name" value="Collagenase (Catalytic Domain)"/>
    <property type="match status" value="1"/>
</dbReference>
<sequence>PGVCLNGENTQGENIADNGGIQAAYKALKAYESLNGPDPRLPGFASNFNSDQLFFLTFAQTWCDQDYDELMYKIAIATDVHSPAYYRVLGTIQNFPAFRNAFNCPVNTPYTPEMHCDVWTSKPF</sequence>
<dbReference type="SUPFAM" id="SSF55486">
    <property type="entry name" value="Metalloproteases ('zincins'), catalytic domain"/>
    <property type="match status" value="1"/>
</dbReference>
<evidence type="ECO:0000313" key="2">
    <source>
        <dbReference type="EMBL" id="GMR61671.1"/>
    </source>
</evidence>
<dbReference type="GO" id="GO:0005886">
    <property type="term" value="C:plasma membrane"/>
    <property type="evidence" value="ECO:0007669"/>
    <property type="project" value="TreeGrafter"/>
</dbReference>
<evidence type="ECO:0000313" key="3">
    <source>
        <dbReference type="Proteomes" id="UP001328107"/>
    </source>
</evidence>
<dbReference type="InterPro" id="IPR024079">
    <property type="entry name" value="MetalloPept_cat_dom_sf"/>
</dbReference>
<dbReference type="GO" id="GO:0016485">
    <property type="term" value="P:protein processing"/>
    <property type="evidence" value="ECO:0007669"/>
    <property type="project" value="TreeGrafter"/>
</dbReference>
<gene>
    <name evidence="2" type="ORF">PMAYCL1PPCAC_31866</name>
</gene>
<organism evidence="2 3">
    <name type="scientific">Pristionchus mayeri</name>
    <dbReference type="NCBI Taxonomy" id="1317129"/>
    <lineage>
        <taxon>Eukaryota</taxon>
        <taxon>Metazoa</taxon>
        <taxon>Ecdysozoa</taxon>
        <taxon>Nematoda</taxon>
        <taxon>Chromadorea</taxon>
        <taxon>Rhabditida</taxon>
        <taxon>Rhabditina</taxon>
        <taxon>Diplogasteromorpha</taxon>
        <taxon>Diplogasteroidea</taxon>
        <taxon>Neodiplogasteridae</taxon>
        <taxon>Pristionchus</taxon>
    </lineage>
</organism>
<dbReference type="Proteomes" id="UP001328107">
    <property type="component" value="Unassembled WGS sequence"/>
</dbReference>
<accession>A0AAN5DDT6</accession>
<name>A0AAN5DDT6_9BILA</name>
<dbReference type="AlphaFoldDB" id="A0AAN5DDT6"/>
<dbReference type="EMBL" id="BTRK01000006">
    <property type="protein sequence ID" value="GMR61671.1"/>
    <property type="molecule type" value="Genomic_DNA"/>
</dbReference>
<proteinExistence type="predicted"/>